<dbReference type="PATRIC" id="fig|2033.7.peg.1581"/>
<accession>A0A147FA08</accession>
<protein>
    <recommendedName>
        <fullName evidence="1">DUF3806 domain-containing protein</fullName>
    </recommendedName>
</protein>
<evidence type="ECO:0000313" key="3">
    <source>
        <dbReference type="Proteomes" id="UP000072189"/>
    </source>
</evidence>
<evidence type="ECO:0000259" key="1">
    <source>
        <dbReference type="Pfam" id="PF12713"/>
    </source>
</evidence>
<organism evidence="2 3">
    <name type="scientific">Microbacterium testaceum</name>
    <name type="common">Aureobacterium testaceum</name>
    <name type="synonym">Brevibacterium testaceum</name>
    <dbReference type="NCBI Taxonomy" id="2033"/>
    <lineage>
        <taxon>Bacteria</taxon>
        <taxon>Bacillati</taxon>
        <taxon>Actinomycetota</taxon>
        <taxon>Actinomycetes</taxon>
        <taxon>Micrococcales</taxon>
        <taxon>Microbacteriaceae</taxon>
        <taxon>Microbacterium</taxon>
    </lineage>
</organism>
<reference evidence="2 3" key="1">
    <citation type="journal article" date="2016" name="Front. Microbiol.">
        <title>Genomic Resource of Rice Seed Associated Bacteria.</title>
        <authorList>
            <person name="Midha S."/>
            <person name="Bansal K."/>
            <person name="Sharma S."/>
            <person name="Kumar N."/>
            <person name="Patil P.P."/>
            <person name="Chaudhry V."/>
            <person name="Patil P.B."/>
        </authorList>
    </citation>
    <scope>NUCLEOTIDE SEQUENCE [LARGE SCALE GENOMIC DNA]</scope>
    <source>
        <strain evidence="2 3">RSA3</strain>
    </source>
</reference>
<dbReference type="Pfam" id="PF12713">
    <property type="entry name" value="DUF3806"/>
    <property type="match status" value="1"/>
</dbReference>
<dbReference type="EMBL" id="LDRV01000027">
    <property type="protein sequence ID" value="KTS13390.1"/>
    <property type="molecule type" value="Genomic_DNA"/>
</dbReference>
<sequence>MDARREWVWASVSADAPLDRSDNRTALSVIAALVAEVRPDETWKLQSLGIVFGDVLARVTGAEWVQVDDELGSDPALRFGGPDDLAFPMTMISKRMEAGEDVDVLELFRDVATALGEAQAQ</sequence>
<dbReference type="Gene3D" id="1.20.120.1090">
    <property type="match status" value="1"/>
</dbReference>
<proteinExistence type="predicted"/>
<name>A0A147FA08_MICTE</name>
<gene>
    <name evidence="2" type="ORF">RSA3_04990</name>
</gene>
<dbReference type="AlphaFoldDB" id="A0A147FA08"/>
<dbReference type="InterPro" id="IPR024266">
    <property type="entry name" value="DUF3806"/>
</dbReference>
<comment type="caution">
    <text evidence="2">The sequence shown here is derived from an EMBL/GenBank/DDBJ whole genome shotgun (WGS) entry which is preliminary data.</text>
</comment>
<feature type="domain" description="DUF3806" evidence="1">
    <location>
        <begin position="36"/>
        <end position="108"/>
    </location>
</feature>
<dbReference type="Proteomes" id="UP000072189">
    <property type="component" value="Unassembled WGS sequence"/>
</dbReference>
<evidence type="ECO:0000313" key="2">
    <source>
        <dbReference type="EMBL" id="KTS13390.1"/>
    </source>
</evidence>